<keyword evidence="3" id="KW-0678">Repressor</keyword>
<keyword evidence="3" id="KW-0067">ATP-binding</keyword>
<dbReference type="EC" id="6.3.4.15" evidence="3"/>
<dbReference type="SUPFAM" id="SSF46785">
    <property type="entry name" value="Winged helix' DNA-binding domain"/>
    <property type="match status" value="1"/>
</dbReference>
<dbReference type="Pfam" id="PF02237">
    <property type="entry name" value="BPL_C"/>
    <property type="match status" value="1"/>
</dbReference>
<feature type="domain" description="BPL/LPL catalytic" evidence="4">
    <location>
        <begin position="63"/>
        <end position="256"/>
    </location>
</feature>
<dbReference type="Gene3D" id="1.10.10.10">
    <property type="entry name" value="Winged helix-like DNA-binding domain superfamily/Winged helix DNA-binding domain"/>
    <property type="match status" value="1"/>
</dbReference>
<dbReference type="GO" id="GO:0003677">
    <property type="term" value="F:DNA binding"/>
    <property type="evidence" value="ECO:0007669"/>
    <property type="project" value="UniProtKB-UniRule"/>
</dbReference>
<keyword evidence="3" id="KW-0547">Nucleotide-binding</keyword>
<comment type="function">
    <text evidence="3">Acts both as a biotin--[acetyl-CoA-carboxylase] ligase and a repressor.</text>
</comment>
<feature type="DNA-binding region" description="H-T-H motif" evidence="3">
    <location>
        <begin position="20"/>
        <end position="39"/>
    </location>
</feature>
<dbReference type="NCBIfam" id="TIGR00121">
    <property type="entry name" value="birA_ligase"/>
    <property type="match status" value="1"/>
</dbReference>
<dbReference type="Proteomes" id="UP000290567">
    <property type="component" value="Unassembled WGS sequence"/>
</dbReference>
<dbReference type="InterPro" id="IPR013196">
    <property type="entry name" value="HTH_11"/>
</dbReference>
<dbReference type="Pfam" id="PF03099">
    <property type="entry name" value="BPL_LplA_LipB"/>
    <property type="match status" value="1"/>
</dbReference>
<dbReference type="InterPro" id="IPR045864">
    <property type="entry name" value="aa-tRNA-synth_II/BPL/LPL"/>
</dbReference>
<dbReference type="PANTHER" id="PTHR12835">
    <property type="entry name" value="BIOTIN PROTEIN LIGASE"/>
    <property type="match status" value="1"/>
</dbReference>
<dbReference type="Gene3D" id="3.30.930.10">
    <property type="entry name" value="Bira Bifunctional Protein, Domain 2"/>
    <property type="match status" value="1"/>
</dbReference>
<dbReference type="Pfam" id="PF08279">
    <property type="entry name" value="HTH_11"/>
    <property type="match status" value="1"/>
</dbReference>
<evidence type="ECO:0000256" key="3">
    <source>
        <dbReference type="HAMAP-Rule" id="MF_00978"/>
    </source>
</evidence>
<comment type="caution">
    <text evidence="5">The sequence shown here is derived from an EMBL/GenBank/DDBJ whole genome shotgun (WGS) entry which is preliminary data.</text>
</comment>
<dbReference type="CDD" id="cd16442">
    <property type="entry name" value="BPL"/>
    <property type="match status" value="1"/>
</dbReference>
<proteinExistence type="inferred from homology"/>
<protein>
    <recommendedName>
        <fullName evidence="3">Bifunctional ligase/repressor BirA</fullName>
    </recommendedName>
    <alternativeName>
        <fullName evidence="3">Biotin--[acetyl-CoA-carboxylase] ligase</fullName>
        <ecNumber evidence="3">6.3.4.15</ecNumber>
    </alternativeName>
    <alternativeName>
        <fullName evidence="3">Biotin--protein ligase</fullName>
    </alternativeName>
    <alternativeName>
        <fullName evidence="3">Biotin-[acetyl-CoA carboxylase] synthetase</fullName>
    </alternativeName>
</protein>
<dbReference type="InterPro" id="IPR004408">
    <property type="entry name" value="Biotin_CoA_COase_ligase"/>
</dbReference>
<comment type="caution">
    <text evidence="3">Lacks conserved residue(s) required for the propagation of feature annotation.</text>
</comment>
<name>A0A4P5P950_9ENTE</name>
<dbReference type="AlphaFoldDB" id="A0A4P5P950"/>
<feature type="binding site" evidence="3">
    <location>
        <position position="181"/>
    </location>
    <ligand>
        <name>biotin</name>
        <dbReference type="ChEBI" id="CHEBI:57586"/>
    </ligand>
</feature>
<dbReference type="InterPro" id="IPR036390">
    <property type="entry name" value="WH_DNA-bd_sf"/>
</dbReference>
<feature type="binding site" evidence="3">
    <location>
        <position position="110"/>
    </location>
    <ligand>
        <name>biotin</name>
        <dbReference type="ChEBI" id="CHEBI:57586"/>
    </ligand>
</feature>
<dbReference type="InterPro" id="IPR003142">
    <property type="entry name" value="BPL_C"/>
</dbReference>
<keyword evidence="1 3" id="KW-0436">Ligase</keyword>
<dbReference type="InterPro" id="IPR036388">
    <property type="entry name" value="WH-like_DNA-bd_sf"/>
</dbReference>
<evidence type="ECO:0000256" key="2">
    <source>
        <dbReference type="ARBA" id="ARBA00023267"/>
    </source>
</evidence>
<accession>A0A4P5P950</accession>
<keyword evidence="2 3" id="KW-0092">Biotin</keyword>
<reference evidence="6" key="1">
    <citation type="submission" date="2019-02" db="EMBL/GenBank/DDBJ databases">
        <title>Draft genome sequence of Enterococcus sp. Gos25-1.</title>
        <authorList>
            <person name="Tanaka N."/>
            <person name="Shiwa Y."/>
            <person name="Fujita N."/>
        </authorList>
    </citation>
    <scope>NUCLEOTIDE SEQUENCE [LARGE SCALE GENOMIC DNA]</scope>
    <source>
        <strain evidence="6">Gos25-1</strain>
    </source>
</reference>
<dbReference type="EMBL" id="BJCC01000021">
    <property type="protein sequence ID" value="GCF94595.1"/>
    <property type="molecule type" value="Genomic_DNA"/>
</dbReference>
<evidence type="ECO:0000256" key="1">
    <source>
        <dbReference type="ARBA" id="ARBA00022598"/>
    </source>
</evidence>
<evidence type="ECO:0000313" key="5">
    <source>
        <dbReference type="EMBL" id="GCF94595.1"/>
    </source>
</evidence>
<dbReference type="GO" id="GO:0005524">
    <property type="term" value="F:ATP binding"/>
    <property type="evidence" value="ECO:0007669"/>
    <property type="project" value="UniProtKB-UniRule"/>
</dbReference>
<dbReference type="InterPro" id="IPR004143">
    <property type="entry name" value="BPL_LPL_catalytic"/>
</dbReference>
<evidence type="ECO:0000259" key="4">
    <source>
        <dbReference type="PROSITE" id="PS51733"/>
    </source>
</evidence>
<dbReference type="PROSITE" id="PS51733">
    <property type="entry name" value="BPL_LPL_CATALYTIC"/>
    <property type="match status" value="1"/>
</dbReference>
<dbReference type="OrthoDB" id="9807064at2"/>
<organism evidence="5 6">
    <name type="scientific">Enterococcus florum</name>
    <dbReference type="NCBI Taxonomy" id="2480627"/>
    <lineage>
        <taxon>Bacteria</taxon>
        <taxon>Bacillati</taxon>
        <taxon>Bacillota</taxon>
        <taxon>Bacilli</taxon>
        <taxon>Lactobacillales</taxon>
        <taxon>Enterococcaceae</taxon>
        <taxon>Enterococcus</taxon>
    </lineage>
</organism>
<dbReference type="SUPFAM" id="SSF55681">
    <property type="entry name" value="Class II aaRS and biotin synthetases"/>
    <property type="match status" value="1"/>
</dbReference>
<dbReference type="GO" id="GO:0016740">
    <property type="term" value="F:transferase activity"/>
    <property type="evidence" value="ECO:0007669"/>
    <property type="project" value="UniProtKB-ARBA"/>
</dbReference>
<dbReference type="GO" id="GO:0005737">
    <property type="term" value="C:cytoplasm"/>
    <property type="evidence" value="ECO:0007669"/>
    <property type="project" value="TreeGrafter"/>
</dbReference>
<dbReference type="GO" id="GO:0006355">
    <property type="term" value="P:regulation of DNA-templated transcription"/>
    <property type="evidence" value="ECO:0007669"/>
    <property type="project" value="UniProtKB-UniRule"/>
</dbReference>
<keyword evidence="6" id="KW-1185">Reference proteome</keyword>
<keyword evidence="3" id="KW-0804">Transcription</keyword>
<keyword evidence="3" id="KW-0238">DNA-binding</keyword>
<dbReference type="InterPro" id="IPR030855">
    <property type="entry name" value="Bifunct_BirA"/>
</dbReference>
<dbReference type="PANTHER" id="PTHR12835:SF5">
    <property type="entry name" value="BIOTIN--PROTEIN LIGASE"/>
    <property type="match status" value="1"/>
</dbReference>
<dbReference type="HAMAP" id="MF_00978">
    <property type="entry name" value="Bifunct_BirA"/>
    <property type="match status" value="1"/>
</dbReference>
<dbReference type="RefSeq" id="WP_146623018.1">
    <property type="nucleotide sequence ID" value="NZ_BJCC01000021.1"/>
</dbReference>
<sequence length="318" mass="35179">MSTKEKVLAQLKTSTEFLSGERLAEQLQVSRTAVWKAVKELEKSGYQIQHGAKGYRYQQSDILDAQEIQTGLQQNLTVKVLNTSSSTMKDAQLAVLEGAISPILVIADMQEAPHGRFNRPFFAVERSGIYMSLLLQPEELLSELPQYTVLTAVAVAEAIDHLVGVETAIKWVNDIYLNGKKVVGILSEAMTDVETSTLKHVVIGMGINFSIPQEAFPEEIRKKATSLYPDTSPAITRNQLIIEIWNRFFQLLEAKTTDFLVAYRQKSNVLGKQVTFERQGKSFSGKAVAINELGELVVAIGSKEMILSSGEISLSSIQ</sequence>
<comment type="catalytic activity">
    <reaction evidence="3">
        <text>biotin + L-lysyl-[protein] + ATP = N(6)-biotinyl-L-lysyl-[protein] + AMP + diphosphate + H(+)</text>
        <dbReference type="Rhea" id="RHEA:11756"/>
        <dbReference type="Rhea" id="RHEA-COMP:9752"/>
        <dbReference type="Rhea" id="RHEA-COMP:10505"/>
        <dbReference type="ChEBI" id="CHEBI:15378"/>
        <dbReference type="ChEBI" id="CHEBI:29969"/>
        <dbReference type="ChEBI" id="CHEBI:30616"/>
        <dbReference type="ChEBI" id="CHEBI:33019"/>
        <dbReference type="ChEBI" id="CHEBI:57586"/>
        <dbReference type="ChEBI" id="CHEBI:83144"/>
        <dbReference type="ChEBI" id="CHEBI:456215"/>
        <dbReference type="EC" id="6.3.4.15"/>
    </reaction>
</comment>
<dbReference type="GO" id="GO:0004077">
    <property type="term" value="F:biotin--[biotin carboxyl-carrier protein] ligase activity"/>
    <property type="evidence" value="ECO:0007669"/>
    <property type="project" value="UniProtKB-UniRule"/>
</dbReference>
<dbReference type="GO" id="GO:0009249">
    <property type="term" value="P:protein lipoylation"/>
    <property type="evidence" value="ECO:0007669"/>
    <property type="project" value="UniProtKB-ARBA"/>
</dbReference>
<comment type="similarity">
    <text evidence="3">Belongs to the biotin--protein ligase family.</text>
</comment>
<evidence type="ECO:0000313" key="6">
    <source>
        <dbReference type="Proteomes" id="UP000290567"/>
    </source>
</evidence>
<gene>
    <name evidence="3 5" type="primary">birA</name>
    <name evidence="5" type="ORF">NRIC_24860</name>
</gene>
<keyword evidence="3" id="KW-0805">Transcription regulation</keyword>